<name>A0A9P7EVH6_9AGAM</name>
<keyword evidence="3" id="KW-1185">Reference proteome</keyword>
<feature type="compositionally biased region" description="Acidic residues" evidence="1">
    <location>
        <begin position="89"/>
        <end position="104"/>
    </location>
</feature>
<feature type="compositionally biased region" description="Acidic residues" evidence="1">
    <location>
        <begin position="56"/>
        <end position="82"/>
    </location>
</feature>
<evidence type="ECO:0000256" key="1">
    <source>
        <dbReference type="SAM" id="MobiDB-lite"/>
    </source>
</evidence>
<evidence type="ECO:0000313" key="3">
    <source>
        <dbReference type="Proteomes" id="UP000823399"/>
    </source>
</evidence>
<protein>
    <submittedName>
        <fullName evidence="2">Uncharacterized protein</fullName>
    </submittedName>
</protein>
<dbReference type="Proteomes" id="UP000823399">
    <property type="component" value="Unassembled WGS sequence"/>
</dbReference>
<dbReference type="GeneID" id="64696643"/>
<feature type="region of interest" description="Disordered" evidence="1">
    <location>
        <begin position="32"/>
        <end position="104"/>
    </location>
</feature>
<dbReference type="EMBL" id="JABBWM010000102">
    <property type="protein sequence ID" value="KAG2090592.1"/>
    <property type="molecule type" value="Genomic_DNA"/>
</dbReference>
<evidence type="ECO:0000313" key="2">
    <source>
        <dbReference type="EMBL" id="KAG2090592.1"/>
    </source>
</evidence>
<dbReference type="OrthoDB" id="10593531at2759"/>
<dbReference type="RefSeq" id="XP_041286249.1">
    <property type="nucleotide sequence ID" value="XM_041434384.1"/>
</dbReference>
<sequence length="104" mass="11454">MFIRYTHFGVGHPVMLRRIARDCESVALGGVVGGVTSTNETDSDMGHDENGHHDTEDDEDDSGSDSDSGEISDEEFSDEDLELDHVEDIDGDEAEDEFDDLLSF</sequence>
<reference evidence="2" key="1">
    <citation type="journal article" date="2020" name="New Phytol.">
        <title>Comparative genomics reveals dynamic genome evolution in host specialist ectomycorrhizal fungi.</title>
        <authorList>
            <person name="Lofgren L.A."/>
            <person name="Nguyen N.H."/>
            <person name="Vilgalys R."/>
            <person name="Ruytinx J."/>
            <person name="Liao H.L."/>
            <person name="Branco S."/>
            <person name="Kuo A."/>
            <person name="LaButti K."/>
            <person name="Lipzen A."/>
            <person name="Andreopoulos W."/>
            <person name="Pangilinan J."/>
            <person name="Riley R."/>
            <person name="Hundley H."/>
            <person name="Na H."/>
            <person name="Barry K."/>
            <person name="Grigoriev I.V."/>
            <person name="Stajich J.E."/>
            <person name="Kennedy P.G."/>
        </authorList>
    </citation>
    <scope>NUCLEOTIDE SEQUENCE</scope>
    <source>
        <strain evidence="2">FC423</strain>
    </source>
</reference>
<proteinExistence type="predicted"/>
<accession>A0A9P7EVH6</accession>
<comment type="caution">
    <text evidence="2">The sequence shown here is derived from an EMBL/GenBank/DDBJ whole genome shotgun (WGS) entry which is preliminary data.</text>
</comment>
<feature type="compositionally biased region" description="Basic and acidic residues" evidence="1">
    <location>
        <begin position="44"/>
        <end position="55"/>
    </location>
</feature>
<organism evidence="2 3">
    <name type="scientific">Suillus discolor</name>
    <dbReference type="NCBI Taxonomy" id="1912936"/>
    <lineage>
        <taxon>Eukaryota</taxon>
        <taxon>Fungi</taxon>
        <taxon>Dikarya</taxon>
        <taxon>Basidiomycota</taxon>
        <taxon>Agaricomycotina</taxon>
        <taxon>Agaricomycetes</taxon>
        <taxon>Agaricomycetidae</taxon>
        <taxon>Boletales</taxon>
        <taxon>Suillineae</taxon>
        <taxon>Suillaceae</taxon>
        <taxon>Suillus</taxon>
    </lineage>
</organism>
<gene>
    <name evidence="2" type="ORF">F5147DRAFT_658111</name>
</gene>
<dbReference type="AlphaFoldDB" id="A0A9P7EVH6"/>